<organism evidence="8 9">
    <name type="scientific">Piscirickettsia salmonis</name>
    <dbReference type="NCBI Taxonomy" id="1238"/>
    <lineage>
        <taxon>Bacteria</taxon>
        <taxon>Pseudomonadati</taxon>
        <taxon>Pseudomonadota</taxon>
        <taxon>Gammaproteobacteria</taxon>
        <taxon>Thiotrichales</taxon>
        <taxon>Piscirickettsiaceae</taxon>
        <taxon>Piscirickettsia</taxon>
    </lineage>
</organism>
<accession>A0A1L6TG47</accession>
<dbReference type="EMBL" id="CP012508">
    <property type="protein sequence ID" value="ALB21369.1"/>
    <property type="molecule type" value="Genomic_DNA"/>
</dbReference>
<dbReference type="GO" id="GO:0010181">
    <property type="term" value="F:FMN binding"/>
    <property type="evidence" value="ECO:0007669"/>
    <property type="project" value="InterPro"/>
</dbReference>
<proteinExistence type="inferred from homology"/>
<evidence type="ECO:0000256" key="4">
    <source>
        <dbReference type="ARBA" id="ARBA00023002"/>
    </source>
</evidence>
<evidence type="ECO:0000313" key="8">
    <source>
        <dbReference type="EMBL" id="ALB21369.1"/>
    </source>
</evidence>
<name>A0A1L6TG47_PISSA</name>
<feature type="domain" description="Pyridoxamine 5'-phosphate oxidase N-terminal" evidence="6">
    <location>
        <begin position="25"/>
        <end position="131"/>
    </location>
</feature>
<evidence type="ECO:0000313" key="9">
    <source>
        <dbReference type="Proteomes" id="UP000029558"/>
    </source>
</evidence>
<dbReference type="GO" id="GO:0008615">
    <property type="term" value="P:pyridoxine biosynthetic process"/>
    <property type="evidence" value="ECO:0007669"/>
    <property type="project" value="InterPro"/>
</dbReference>
<evidence type="ECO:0000256" key="1">
    <source>
        <dbReference type="ARBA" id="ARBA00007301"/>
    </source>
</evidence>
<protein>
    <submittedName>
        <fullName evidence="8">Pyridoxamine 5'-phosphate oxidase</fullName>
        <ecNumber evidence="8">1.4.3.5</ecNumber>
    </submittedName>
</protein>
<dbReference type="OrthoDB" id="9780392at2"/>
<evidence type="ECO:0000256" key="3">
    <source>
        <dbReference type="ARBA" id="ARBA00022643"/>
    </source>
</evidence>
<dbReference type="NCBIfam" id="NF004231">
    <property type="entry name" value="PRK05679.1"/>
    <property type="match status" value="1"/>
</dbReference>
<dbReference type="EC" id="1.4.3.5" evidence="8"/>
<dbReference type="Proteomes" id="UP000029558">
    <property type="component" value="Chromosome"/>
</dbReference>
<feature type="domain" description="Pyridoxine 5'-phosphate oxidase dimerisation C-terminal" evidence="7">
    <location>
        <begin position="152"/>
        <end position="192"/>
    </location>
</feature>
<gene>
    <name evidence="8" type="ORF">KU39_183</name>
</gene>
<feature type="binding site" evidence="5">
    <location>
        <position position="175"/>
    </location>
    <ligand>
        <name>FMN</name>
        <dbReference type="ChEBI" id="CHEBI:58210"/>
    </ligand>
</feature>
<dbReference type="Pfam" id="PF10590">
    <property type="entry name" value="PNP_phzG_C"/>
    <property type="match status" value="1"/>
</dbReference>
<dbReference type="PANTHER" id="PTHR10851">
    <property type="entry name" value="PYRIDOXINE-5-PHOSPHATE OXIDASE"/>
    <property type="match status" value="1"/>
</dbReference>
<feature type="binding site" evidence="5">
    <location>
        <position position="85"/>
    </location>
    <ligand>
        <name>FMN</name>
        <dbReference type="ChEBI" id="CHEBI:58210"/>
    </ligand>
</feature>
<evidence type="ECO:0000259" key="7">
    <source>
        <dbReference type="Pfam" id="PF10590"/>
    </source>
</evidence>
<sequence length="192" mass="22354">MVDPIEKFNLWWNISKSDSPLKLKSAICLSTIDRLGRPSARFVDLKKADHNGFVFCSYLTSNKGHEISNNPNVALTAWWDHCGLQIRITGIANLLSVSENDKYWLTRARKAKITTSLSQQSQPLNDEQILIDQFHILEKKFHNEKVPRPKNWGGYQVKPTSIEFLTFKENRLHLREFFQLKETVWSRCLLQP</sequence>
<dbReference type="InterPro" id="IPR000659">
    <property type="entry name" value="Pyridox_Oxase"/>
</dbReference>
<dbReference type="InterPro" id="IPR012349">
    <property type="entry name" value="Split_barrel_FMN-bd"/>
</dbReference>
<keyword evidence="4 8" id="KW-0560">Oxidoreductase</keyword>
<dbReference type="PANTHER" id="PTHR10851:SF0">
    <property type="entry name" value="PYRIDOXINE-5'-PHOSPHATE OXIDASE"/>
    <property type="match status" value="1"/>
</dbReference>
<reference evidence="8 9" key="1">
    <citation type="journal article" date="2014" name="Genome Announc.">
        <title>Comparative Genome Analysis of Two Isolates of the Fish Pathogen Piscirickettsia salmonis from Different Hosts Reveals Major Differences in Virulence-Associated Secretion Systems.</title>
        <authorList>
            <person name="Bohle H."/>
            <person name="Henriquez P."/>
            <person name="Grothusen H."/>
            <person name="Navas E."/>
            <person name="Sandoval A."/>
            <person name="Bustamante F."/>
            <person name="Bustos P."/>
            <person name="Mancilla M."/>
        </authorList>
    </citation>
    <scope>NUCLEOTIDE SEQUENCE [LARGE SCALE GENOMIC DNA]</scope>
    <source>
        <strain evidence="9">B1-32597</strain>
    </source>
</reference>
<evidence type="ECO:0000256" key="2">
    <source>
        <dbReference type="ARBA" id="ARBA00022630"/>
    </source>
</evidence>
<dbReference type="GO" id="GO:0004733">
    <property type="term" value="F:pyridoxamine phosphate oxidase activity"/>
    <property type="evidence" value="ECO:0007669"/>
    <property type="project" value="UniProtKB-EC"/>
</dbReference>
<comment type="similarity">
    <text evidence="1">Belongs to the pyridoxamine 5'-phosphate oxidase family.</text>
</comment>
<dbReference type="InterPro" id="IPR019576">
    <property type="entry name" value="Pyridoxamine_oxidase_dimer_C"/>
</dbReference>
<evidence type="ECO:0000256" key="5">
    <source>
        <dbReference type="PIRSR" id="PIRSR000190-2"/>
    </source>
</evidence>
<dbReference type="Gene3D" id="2.30.110.10">
    <property type="entry name" value="Electron Transport, Fmn-binding Protein, Chain A"/>
    <property type="match status" value="1"/>
</dbReference>
<dbReference type="Pfam" id="PF01243">
    <property type="entry name" value="PNPOx_N"/>
    <property type="match status" value="1"/>
</dbReference>
<evidence type="ECO:0000259" key="6">
    <source>
        <dbReference type="Pfam" id="PF01243"/>
    </source>
</evidence>
<feature type="binding site" evidence="5">
    <location>
        <begin position="41"/>
        <end position="46"/>
    </location>
    <ligand>
        <name>FMN</name>
        <dbReference type="ChEBI" id="CHEBI:58210"/>
    </ligand>
</feature>
<dbReference type="AlphaFoldDB" id="A0A1L6TG47"/>
<dbReference type="RefSeq" id="WP_017376111.1">
    <property type="nucleotide sequence ID" value="NZ_CP013781.1"/>
</dbReference>
<comment type="cofactor">
    <cofactor evidence="5">
        <name>FMN</name>
        <dbReference type="ChEBI" id="CHEBI:58210"/>
    </cofactor>
    <text evidence="5">Binds 1 FMN per subunit.</text>
</comment>
<dbReference type="InterPro" id="IPR011576">
    <property type="entry name" value="Pyridox_Oxase_N"/>
</dbReference>
<keyword evidence="2" id="KW-0285">Flavoprotein</keyword>
<dbReference type="SUPFAM" id="SSF50475">
    <property type="entry name" value="FMN-binding split barrel"/>
    <property type="match status" value="1"/>
</dbReference>
<keyword evidence="3 5" id="KW-0288">FMN</keyword>
<dbReference type="PIRSF" id="PIRSF000190">
    <property type="entry name" value="Pyd_amn-ph_oxd"/>
    <property type="match status" value="1"/>
</dbReference>
<feature type="binding site" evidence="5">
    <location>
        <begin position="120"/>
        <end position="121"/>
    </location>
    <ligand>
        <name>FMN</name>
        <dbReference type="ChEBI" id="CHEBI:58210"/>
    </ligand>
</feature>
<feature type="binding site" evidence="5">
    <location>
        <position position="63"/>
    </location>
    <ligand>
        <name>FMN</name>
        <dbReference type="ChEBI" id="CHEBI:58210"/>
    </ligand>
</feature>